<evidence type="ECO:0000313" key="1">
    <source>
        <dbReference type="EMBL" id="VDK39124.1"/>
    </source>
</evidence>
<protein>
    <submittedName>
        <fullName evidence="3">Ras-GEF domain-containing protein</fullName>
    </submittedName>
</protein>
<sequence>MRYSSITRAMLAAWWRLIRTSDQNFREKILARLLQASKNFLKMSTSFSSNVSATATALETLEKLKDLYCDIAQVPVPESARLVYHKANHIQIASIWSNRAVQLKKIVKMQRISTVVPKAGEPNILERISTVSLPFASTE</sequence>
<name>A0A183D3P9_9BILA</name>
<reference evidence="1 2" key="2">
    <citation type="submission" date="2018-11" db="EMBL/GenBank/DDBJ databases">
        <authorList>
            <consortium name="Pathogen Informatics"/>
        </authorList>
    </citation>
    <scope>NUCLEOTIDE SEQUENCE [LARGE SCALE GENOMIC DNA]</scope>
</reference>
<accession>A0A183D3P9</accession>
<dbReference type="Proteomes" id="UP000271098">
    <property type="component" value="Unassembled WGS sequence"/>
</dbReference>
<dbReference type="WBParaSite" id="GPUH_0000334601-mRNA-1">
    <property type="protein sequence ID" value="GPUH_0000334601-mRNA-1"/>
    <property type="gene ID" value="GPUH_0000334601"/>
</dbReference>
<organism evidence="3">
    <name type="scientific">Gongylonema pulchrum</name>
    <dbReference type="NCBI Taxonomy" id="637853"/>
    <lineage>
        <taxon>Eukaryota</taxon>
        <taxon>Metazoa</taxon>
        <taxon>Ecdysozoa</taxon>
        <taxon>Nematoda</taxon>
        <taxon>Chromadorea</taxon>
        <taxon>Rhabditida</taxon>
        <taxon>Spirurina</taxon>
        <taxon>Spiruromorpha</taxon>
        <taxon>Spiruroidea</taxon>
        <taxon>Gongylonematidae</taxon>
        <taxon>Gongylonema</taxon>
    </lineage>
</organism>
<reference evidence="3" key="1">
    <citation type="submission" date="2016-06" db="UniProtKB">
        <authorList>
            <consortium name="WormBaseParasite"/>
        </authorList>
    </citation>
    <scope>IDENTIFICATION</scope>
</reference>
<dbReference type="EMBL" id="UYRT01005650">
    <property type="protein sequence ID" value="VDK39124.1"/>
    <property type="molecule type" value="Genomic_DNA"/>
</dbReference>
<evidence type="ECO:0000313" key="2">
    <source>
        <dbReference type="Proteomes" id="UP000271098"/>
    </source>
</evidence>
<gene>
    <name evidence="1" type="ORF">GPUH_LOCUS3338</name>
</gene>
<evidence type="ECO:0000313" key="3">
    <source>
        <dbReference type="WBParaSite" id="GPUH_0000334601-mRNA-1"/>
    </source>
</evidence>
<dbReference type="OrthoDB" id="416344at2759"/>
<proteinExistence type="predicted"/>
<dbReference type="AlphaFoldDB" id="A0A183D3P9"/>
<keyword evidence="2" id="KW-1185">Reference proteome</keyword>